<feature type="region of interest" description="Disordered" evidence="2">
    <location>
        <begin position="1"/>
        <end position="66"/>
    </location>
</feature>
<feature type="region of interest" description="Disordered" evidence="2">
    <location>
        <begin position="94"/>
        <end position="132"/>
    </location>
</feature>
<feature type="compositionally biased region" description="Low complexity" evidence="2">
    <location>
        <begin position="49"/>
        <end position="64"/>
    </location>
</feature>
<dbReference type="AlphaFoldDB" id="A0AAQ3PX74"/>
<keyword evidence="1" id="KW-0175">Coiled coil</keyword>
<accession>A0AAQ3PX74</accession>
<reference evidence="3 4" key="1">
    <citation type="submission" date="2024-02" db="EMBL/GenBank/DDBJ databases">
        <title>High-quality chromosome-scale genome assembly of Pensacola bahiagrass (Paspalum notatum Flugge var. saurae).</title>
        <authorList>
            <person name="Vega J.M."/>
            <person name="Podio M."/>
            <person name="Orjuela J."/>
            <person name="Siena L.A."/>
            <person name="Pessino S.C."/>
            <person name="Combes M.C."/>
            <person name="Mariac C."/>
            <person name="Albertini E."/>
            <person name="Pupilli F."/>
            <person name="Ortiz J.P.A."/>
            <person name="Leblanc O."/>
        </authorList>
    </citation>
    <scope>NUCLEOTIDE SEQUENCE [LARGE SCALE GENOMIC DNA]</scope>
    <source>
        <strain evidence="3">R1</strain>
        <tissue evidence="3">Leaf</tissue>
    </source>
</reference>
<dbReference type="Pfam" id="PF14223">
    <property type="entry name" value="Retrotran_gag_2"/>
    <property type="match status" value="1"/>
</dbReference>
<feature type="compositionally biased region" description="Basic and acidic residues" evidence="2">
    <location>
        <begin position="18"/>
        <end position="35"/>
    </location>
</feature>
<feature type="compositionally biased region" description="Acidic residues" evidence="2">
    <location>
        <begin position="94"/>
        <end position="106"/>
    </location>
</feature>
<keyword evidence="4" id="KW-1185">Reference proteome</keyword>
<dbReference type="PANTHER" id="PTHR47481">
    <property type="match status" value="1"/>
</dbReference>
<evidence type="ECO:0000256" key="1">
    <source>
        <dbReference type="SAM" id="Coils"/>
    </source>
</evidence>
<feature type="compositionally biased region" description="Low complexity" evidence="2">
    <location>
        <begin position="353"/>
        <end position="369"/>
    </location>
</feature>
<evidence type="ECO:0008006" key="5">
    <source>
        <dbReference type="Google" id="ProtNLM"/>
    </source>
</evidence>
<dbReference type="PANTHER" id="PTHR47481:SF41">
    <property type="entry name" value="COPIA-LIKE POLYPROTEIN_RETROTRANSPOSON"/>
    <property type="match status" value="1"/>
</dbReference>
<sequence length="511" mass="53965">MASLAPVDDEAAAAAAAEQRRLADEARDAEERRLQQETADAAQRRAARRAAALQSRADAAASSAADRRRLLDDIARHEQALAAARLRLQTADAADGEVDDASDASSDDIPPAGNAPGAGTPPRGAGTPGGDVDPVAALHAQALGILNLRSLVPVVLDLATPNFSKWRRLLLLVLGKYALADHVLCDAAFPAVPHWVRMDLHVLSWLYSSISSDLFEIVTTDTPSARATWLALEHQFLGNRETRIVLVDTEFRTLCQGSLSVTDYCRRMKTLADSLVELGEPISDRLLTINVLRGIGERFNHLRVYLRGQRPFPMFVEVRSALLLEELSTTSAAVSPSVLAASAPPPVAPVPTPATALATGSSSSSTSASNRRRRRGKTSGGADAPAATPTPGGASLQTPRPAAGPASTTLGPGPSGCGPVRSKGVGPLHHRGGLLALLRLSRAGLLPALVRRRLPRRSGLRRPGQCPAPRVGHLLPGPRLPRLPAGLPLRHPPRVPLGPGINRLWPVLSVP</sequence>
<feature type="compositionally biased region" description="Low complexity" evidence="2">
    <location>
        <begin position="380"/>
        <end position="395"/>
    </location>
</feature>
<evidence type="ECO:0000313" key="3">
    <source>
        <dbReference type="EMBL" id="WVZ54424.1"/>
    </source>
</evidence>
<feature type="compositionally biased region" description="Pro residues" evidence="2">
    <location>
        <begin position="343"/>
        <end position="352"/>
    </location>
</feature>
<evidence type="ECO:0000313" key="4">
    <source>
        <dbReference type="Proteomes" id="UP001341281"/>
    </source>
</evidence>
<dbReference type="Proteomes" id="UP001341281">
    <property type="component" value="Chromosome 01"/>
</dbReference>
<feature type="region of interest" description="Disordered" evidence="2">
    <location>
        <begin position="340"/>
        <end position="424"/>
    </location>
</feature>
<feature type="region of interest" description="Disordered" evidence="2">
    <location>
        <begin position="457"/>
        <end position="478"/>
    </location>
</feature>
<name>A0AAQ3PX74_PASNO</name>
<organism evidence="3 4">
    <name type="scientific">Paspalum notatum var. saurae</name>
    <dbReference type="NCBI Taxonomy" id="547442"/>
    <lineage>
        <taxon>Eukaryota</taxon>
        <taxon>Viridiplantae</taxon>
        <taxon>Streptophyta</taxon>
        <taxon>Embryophyta</taxon>
        <taxon>Tracheophyta</taxon>
        <taxon>Spermatophyta</taxon>
        <taxon>Magnoliopsida</taxon>
        <taxon>Liliopsida</taxon>
        <taxon>Poales</taxon>
        <taxon>Poaceae</taxon>
        <taxon>PACMAD clade</taxon>
        <taxon>Panicoideae</taxon>
        <taxon>Andropogonodae</taxon>
        <taxon>Paspaleae</taxon>
        <taxon>Paspalinae</taxon>
        <taxon>Paspalum</taxon>
    </lineage>
</organism>
<proteinExistence type="predicted"/>
<evidence type="ECO:0000256" key="2">
    <source>
        <dbReference type="SAM" id="MobiDB-lite"/>
    </source>
</evidence>
<feature type="coiled-coil region" evidence="1">
    <location>
        <begin position="67"/>
        <end position="94"/>
    </location>
</feature>
<feature type="compositionally biased region" description="Low complexity" evidence="2">
    <location>
        <begin position="107"/>
        <end position="125"/>
    </location>
</feature>
<gene>
    <name evidence="3" type="ORF">U9M48_005218</name>
</gene>
<protein>
    <recommendedName>
        <fullName evidence="5">Retrotransposon gag domain-containing protein</fullName>
    </recommendedName>
</protein>
<dbReference type="EMBL" id="CP144745">
    <property type="protein sequence ID" value="WVZ54424.1"/>
    <property type="molecule type" value="Genomic_DNA"/>
</dbReference>
<feature type="compositionally biased region" description="Low complexity" evidence="2">
    <location>
        <begin position="461"/>
        <end position="478"/>
    </location>
</feature>